<feature type="region of interest" description="Disordered" evidence="1">
    <location>
        <begin position="234"/>
        <end position="359"/>
    </location>
</feature>
<gene>
    <name evidence="2" type="ORF">AFUS01_LOCUS6814</name>
</gene>
<accession>A0A8J2K093</accession>
<evidence type="ECO:0000313" key="2">
    <source>
        <dbReference type="EMBL" id="CAG7717354.1"/>
    </source>
</evidence>
<protein>
    <submittedName>
        <fullName evidence="2">Uncharacterized protein</fullName>
    </submittedName>
</protein>
<dbReference type="Proteomes" id="UP000708208">
    <property type="component" value="Unassembled WGS sequence"/>
</dbReference>
<feature type="region of interest" description="Disordered" evidence="1">
    <location>
        <begin position="386"/>
        <end position="445"/>
    </location>
</feature>
<organism evidence="2 3">
    <name type="scientific">Allacma fusca</name>
    <dbReference type="NCBI Taxonomy" id="39272"/>
    <lineage>
        <taxon>Eukaryota</taxon>
        <taxon>Metazoa</taxon>
        <taxon>Ecdysozoa</taxon>
        <taxon>Arthropoda</taxon>
        <taxon>Hexapoda</taxon>
        <taxon>Collembola</taxon>
        <taxon>Symphypleona</taxon>
        <taxon>Sminthuridae</taxon>
        <taxon>Allacma</taxon>
    </lineage>
</organism>
<feature type="compositionally biased region" description="Polar residues" evidence="1">
    <location>
        <begin position="400"/>
        <end position="437"/>
    </location>
</feature>
<reference evidence="2" key="1">
    <citation type="submission" date="2021-06" db="EMBL/GenBank/DDBJ databases">
        <authorList>
            <person name="Hodson N. C."/>
            <person name="Mongue J. A."/>
            <person name="Jaron S. K."/>
        </authorList>
    </citation>
    <scope>NUCLEOTIDE SEQUENCE</scope>
</reference>
<dbReference type="EMBL" id="CAJVCH010045123">
    <property type="protein sequence ID" value="CAG7717354.1"/>
    <property type="molecule type" value="Genomic_DNA"/>
</dbReference>
<feature type="compositionally biased region" description="Polar residues" evidence="1">
    <location>
        <begin position="89"/>
        <end position="160"/>
    </location>
</feature>
<feature type="compositionally biased region" description="Polar residues" evidence="1">
    <location>
        <begin position="234"/>
        <end position="295"/>
    </location>
</feature>
<evidence type="ECO:0000256" key="1">
    <source>
        <dbReference type="SAM" id="MobiDB-lite"/>
    </source>
</evidence>
<feature type="region of interest" description="Disordered" evidence="1">
    <location>
        <begin position="88"/>
        <end position="179"/>
    </location>
</feature>
<evidence type="ECO:0000313" key="3">
    <source>
        <dbReference type="Proteomes" id="UP000708208"/>
    </source>
</evidence>
<feature type="region of interest" description="Disordered" evidence="1">
    <location>
        <begin position="48"/>
        <end position="68"/>
    </location>
</feature>
<feature type="compositionally biased region" description="Polar residues" evidence="1">
    <location>
        <begin position="344"/>
        <end position="359"/>
    </location>
</feature>
<name>A0A8J2K093_9HEXA</name>
<comment type="caution">
    <text evidence="2">The sequence shown here is derived from an EMBL/GenBank/DDBJ whole genome shotgun (WGS) entry which is preliminary data.</text>
</comment>
<proteinExistence type="predicted"/>
<sequence length="445" mass="48420">MKEAQRSNEIQSQSQARPQIQRNFWSLLDTNLPQKASALVSLVVQPFDTEGCGDRQNTRTCKADGGSGVSCPSCGYDLTNFLVNRREATSPTGKTDTSPQGNRNSTGSGSQNRKVLEGSTHSANKNPVQSNNPSQETQGRNFLTNNSGVNPNSQSQQSAEISRKKPPREVSPPDPTNATFNLTDYPVCIETIQNTPSVLSSSRIYMQDIKQDTGTERKPNNPEVLTQRQNKAIQTSGSNMGPCNLSGSINTPNSARNGGRSGTSVKSVKQPYQSSSHNNQKRSLQETQEGSNHTPISYHGGGSVEQPPNRRKLSQPTHISSEEKVQQWMHSNSNSDRDTHRSAHNQTASSSQQNNTNTKAEGSTIIEMATDFDLVSCGGAVAVEVDQNRRNSAGKESARNNKGASSESRNPNQDKQTSSQANIFKNTNESPSLPQESESFEVYEC</sequence>
<dbReference type="AlphaFoldDB" id="A0A8J2K093"/>
<keyword evidence="3" id="KW-1185">Reference proteome</keyword>